<protein>
    <submittedName>
        <fullName evidence="1">Uncharacterized protein</fullName>
    </submittedName>
</protein>
<dbReference type="SUPFAM" id="SSF50978">
    <property type="entry name" value="WD40 repeat-like"/>
    <property type="match status" value="1"/>
</dbReference>
<reference evidence="1" key="1">
    <citation type="submission" date="2022-03" db="EMBL/GenBank/DDBJ databases">
        <title>Draft genome sequence of Aduncisulcus paluster, a free-living microaerophilic Fornicata.</title>
        <authorList>
            <person name="Yuyama I."/>
            <person name="Kume K."/>
            <person name="Tamura T."/>
            <person name="Inagaki Y."/>
            <person name="Hashimoto T."/>
        </authorList>
    </citation>
    <scope>NUCLEOTIDE SEQUENCE</scope>
    <source>
        <strain evidence="1">NY0171</strain>
    </source>
</reference>
<gene>
    <name evidence="1" type="ORF">ADUPG1_010659</name>
</gene>
<evidence type="ECO:0000313" key="2">
    <source>
        <dbReference type="Proteomes" id="UP001057375"/>
    </source>
</evidence>
<sequence length="377" mass="42130">MKLVRLEAEEDIKAGRESLKDTVSCFVSSSDHQDGKPVESGATALFFGSWAGTISYFFISDKKKRLTYKKSIKLDHPILSMVYYQKEQQGKEKIHSLFVSLSNKEVYLVKIPQSKQISRFEKNKVFTADSPVIGMHLTKIRGALGLYTIEAKGFKVYTLSSSGADRKYSWSTPDGALIAAVDTQRTQDLKLIGITFALKDKGVFASLFNVEDPSKRVDMKISIARDIPRSMAVSSKFVITGYKNGGVIFTQIKGGESRGIELGKGPKQDAKPRSVGAICTWNTRGDERIFCGDGYGTIMEITNPQRPVFLYQFKGITKSYSGFHEKEAINPVSHVRMMGGKEWMEDYILAMVFGYDWEEGQKSHDPGDIIFAVGLRK</sequence>
<dbReference type="Proteomes" id="UP001057375">
    <property type="component" value="Unassembled WGS sequence"/>
</dbReference>
<accession>A0ABQ5JSK4</accession>
<dbReference type="EMBL" id="BQXS01011660">
    <property type="protein sequence ID" value="GKT15253.1"/>
    <property type="molecule type" value="Genomic_DNA"/>
</dbReference>
<name>A0ABQ5JSK4_9EUKA</name>
<evidence type="ECO:0000313" key="1">
    <source>
        <dbReference type="EMBL" id="GKT15253.1"/>
    </source>
</evidence>
<organism evidence="1 2">
    <name type="scientific">Aduncisulcus paluster</name>
    <dbReference type="NCBI Taxonomy" id="2918883"/>
    <lineage>
        <taxon>Eukaryota</taxon>
        <taxon>Metamonada</taxon>
        <taxon>Carpediemonas-like organisms</taxon>
        <taxon>Aduncisulcus</taxon>
    </lineage>
</organism>
<comment type="caution">
    <text evidence="1">The sequence shown here is derived from an EMBL/GenBank/DDBJ whole genome shotgun (WGS) entry which is preliminary data.</text>
</comment>
<keyword evidence="2" id="KW-1185">Reference proteome</keyword>
<proteinExistence type="predicted"/>
<dbReference type="InterPro" id="IPR036322">
    <property type="entry name" value="WD40_repeat_dom_sf"/>
</dbReference>